<protein>
    <submittedName>
        <fullName evidence="2">GNAT family N-acetyltransferase</fullName>
    </submittedName>
</protein>
<dbReference type="Pfam" id="PF00583">
    <property type="entry name" value="Acetyltransf_1"/>
    <property type="match status" value="1"/>
</dbReference>
<keyword evidence="2" id="KW-0808">Transferase</keyword>
<dbReference type="OrthoDB" id="7365228at2"/>
<dbReference type="InterPro" id="IPR000182">
    <property type="entry name" value="GNAT_dom"/>
</dbReference>
<evidence type="ECO:0000313" key="3">
    <source>
        <dbReference type="Proteomes" id="UP000298347"/>
    </source>
</evidence>
<evidence type="ECO:0000259" key="1">
    <source>
        <dbReference type="PROSITE" id="PS51186"/>
    </source>
</evidence>
<accession>A0A4Z0GTX0</accession>
<dbReference type="Proteomes" id="UP000298347">
    <property type="component" value="Unassembled WGS sequence"/>
</dbReference>
<organism evidence="2 3">
    <name type="scientific">Sporolactobacillus shoreae</name>
    <dbReference type="NCBI Taxonomy" id="1465501"/>
    <lineage>
        <taxon>Bacteria</taxon>
        <taxon>Bacillati</taxon>
        <taxon>Bacillota</taxon>
        <taxon>Bacilli</taxon>
        <taxon>Bacillales</taxon>
        <taxon>Sporolactobacillaceae</taxon>
        <taxon>Sporolactobacillus</taxon>
    </lineage>
</organism>
<name>A0A4Z0GTX0_9BACL</name>
<dbReference type="PROSITE" id="PS51186">
    <property type="entry name" value="GNAT"/>
    <property type="match status" value="1"/>
</dbReference>
<reference evidence="2 3" key="1">
    <citation type="journal article" date="2015" name="Int. J. Syst. Evol. Microbiol.">
        <title>Sporolactobacillus shoreae sp. nov. and Sporolactobacillus spathodeae sp. nov., two spore-forming lactic acid bacteria isolated from tree barks in Thailand.</title>
        <authorList>
            <person name="Thamacharoensuk T."/>
            <person name="Kitahara M."/>
            <person name="Ohkuma M."/>
            <person name="Thongchul N."/>
            <person name="Tanasupawat S."/>
        </authorList>
    </citation>
    <scope>NUCLEOTIDE SEQUENCE [LARGE SCALE GENOMIC DNA]</scope>
    <source>
        <strain evidence="2 3">BK92</strain>
    </source>
</reference>
<dbReference type="EMBL" id="SRJD01000001">
    <property type="protein sequence ID" value="TGB00430.1"/>
    <property type="molecule type" value="Genomic_DNA"/>
</dbReference>
<dbReference type="RefSeq" id="WP_135347075.1">
    <property type="nucleotide sequence ID" value="NZ_SRJD01000001.1"/>
</dbReference>
<proteinExistence type="predicted"/>
<evidence type="ECO:0000313" key="2">
    <source>
        <dbReference type="EMBL" id="TGB00430.1"/>
    </source>
</evidence>
<gene>
    <name evidence="2" type="ORF">E4665_01770</name>
</gene>
<sequence length="162" mass="18350">MSLSIHPIESCNKHLVSELVKERWGDRIMVVHDQKFDLTQLPGFVAMEKGKTVGLITYREDGCSFEIMSLDSFKENQGIGSSLVSEVIHLVEKKGVERLFLTTTNDNLHALGFYQKRGFTLTALRLGAVNRARQEKPSIPLKSEDGIPVEHEIELDYLLHDQ</sequence>
<dbReference type="SUPFAM" id="SSF55729">
    <property type="entry name" value="Acyl-CoA N-acyltransferases (Nat)"/>
    <property type="match status" value="1"/>
</dbReference>
<dbReference type="InterPro" id="IPR016181">
    <property type="entry name" value="Acyl_CoA_acyltransferase"/>
</dbReference>
<feature type="domain" description="N-acetyltransferase" evidence="1">
    <location>
        <begin position="3"/>
        <end position="140"/>
    </location>
</feature>
<dbReference type="GO" id="GO:0016747">
    <property type="term" value="F:acyltransferase activity, transferring groups other than amino-acyl groups"/>
    <property type="evidence" value="ECO:0007669"/>
    <property type="project" value="InterPro"/>
</dbReference>
<keyword evidence="3" id="KW-1185">Reference proteome</keyword>
<dbReference type="Gene3D" id="3.40.630.30">
    <property type="match status" value="1"/>
</dbReference>
<dbReference type="AlphaFoldDB" id="A0A4Z0GTX0"/>
<dbReference type="CDD" id="cd04301">
    <property type="entry name" value="NAT_SF"/>
    <property type="match status" value="1"/>
</dbReference>
<comment type="caution">
    <text evidence="2">The sequence shown here is derived from an EMBL/GenBank/DDBJ whole genome shotgun (WGS) entry which is preliminary data.</text>
</comment>